<evidence type="ECO:0000256" key="1">
    <source>
        <dbReference type="ARBA" id="ARBA00022737"/>
    </source>
</evidence>
<keyword evidence="6" id="KW-1185">Reference proteome</keyword>
<proteinExistence type="predicted"/>
<organism evidence="5 6">
    <name type="scientific">Nelumbo nucifera</name>
    <name type="common">Sacred lotus</name>
    <dbReference type="NCBI Taxonomy" id="4432"/>
    <lineage>
        <taxon>Eukaryota</taxon>
        <taxon>Viridiplantae</taxon>
        <taxon>Streptophyta</taxon>
        <taxon>Embryophyta</taxon>
        <taxon>Tracheophyta</taxon>
        <taxon>Spermatophyta</taxon>
        <taxon>Magnoliopsida</taxon>
        <taxon>Proteales</taxon>
        <taxon>Nelumbonaceae</taxon>
        <taxon>Nelumbo</taxon>
    </lineage>
</organism>
<name>A0A822YYZ4_NELNU</name>
<evidence type="ECO:0000256" key="3">
    <source>
        <dbReference type="ARBA" id="ARBA00022821"/>
    </source>
</evidence>
<protein>
    <recommendedName>
        <fullName evidence="4">Disease resistance N-terminal domain-containing protein</fullName>
    </recommendedName>
</protein>
<evidence type="ECO:0000256" key="2">
    <source>
        <dbReference type="ARBA" id="ARBA00022741"/>
    </source>
</evidence>
<gene>
    <name evidence="5" type="ORF">HUJ06_013637</name>
</gene>
<dbReference type="GO" id="GO:0000166">
    <property type="term" value="F:nucleotide binding"/>
    <property type="evidence" value="ECO:0007669"/>
    <property type="project" value="UniProtKB-KW"/>
</dbReference>
<dbReference type="Gene3D" id="1.20.5.4130">
    <property type="match status" value="1"/>
</dbReference>
<keyword evidence="1" id="KW-0677">Repeat</keyword>
<evidence type="ECO:0000259" key="4">
    <source>
        <dbReference type="Pfam" id="PF18052"/>
    </source>
</evidence>
<evidence type="ECO:0000313" key="5">
    <source>
        <dbReference type="EMBL" id="DAD39314.1"/>
    </source>
</evidence>
<dbReference type="GO" id="GO:0006952">
    <property type="term" value="P:defense response"/>
    <property type="evidence" value="ECO:0007669"/>
    <property type="project" value="UniProtKB-KW"/>
</dbReference>
<keyword evidence="2" id="KW-0547">Nucleotide-binding</keyword>
<comment type="caution">
    <text evidence="5">The sequence shown here is derived from an EMBL/GenBank/DDBJ whole genome shotgun (WGS) entry which is preliminary data.</text>
</comment>
<keyword evidence="3" id="KW-0611">Plant defense</keyword>
<dbReference type="Proteomes" id="UP000607653">
    <property type="component" value="Unassembled WGS sequence"/>
</dbReference>
<dbReference type="InterPro" id="IPR041118">
    <property type="entry name" value="Rx_N"/>
</dbReference>
<evidence type="ECO:0000313" key="6">
    <source>
        <dbReference type="Proteomes" id="UP000607653"/>
    </source>
</evidence>
<accession>A0A822YYZ4</accession>
<feature type="domain" description="Disease resistance N-terminal" evidence="4">
    <location>
        <begin position="21"/>
        <end position="95"/>
    </location>
</feature>
<dbReference type="EMBL" id="DUZY01000005">
    <property type="protein sequence ID" value="DAD39314.1"/>
    <property type="molecule type" value="Genomic_DNA"/>
</dbReference>
<sequence>MGAAETMAIIAIFATPILQITCDRLASCLRKRKRSEMDDNELDKLKVKLLKIRRTIQNANSEQLFDEVLQPWIRALNSAAYEAHDLLEDYESQRQILHYCVQGSPVHKAPTDAESGEGQMYAAFPLHIQRGCFQLHYCVQANKNSLEKF</sequence>
<reference evidence="5 6" key="1">
    <citation type="journal article" date="2020" name="Mol. Biol. Evol.">
        <title>Distinct Expression and Methylation Patterns for Genes with Different Fates following a Single Whole-Genome Duplication in Flowering Plants.</title>
        <authorList>
            <person name="Shi T."/>
            <person name="Rahmani R.S."/>
            <person name="Gugger P.F."/>
            <person name="Wang M."/>
            <person name="Li H."/>
            <person name="Zhang Y."/>
            <person name="Li Z."/>
            <person name="Wang Q."/>
            <person name="Van de Peer Y."/>
            <person name="Marchal K."/>
            <person name="Chen J."/>
        </authorList>
    </citation>
    <scope>NUCLEOTIDE SEQUENCE [LARGE SCALE GENOMIC DNA]</scope>
    <source>
        <tissue evidence="5">Leaf</tissue>
    </source>
</reference>
<dbReference type="AlphaFoldDB" id="A0A822YYZ4"/>
<dbReference type="Pfam" id="PF18052">
    <property type="entry name" value="Rx_N"/>
    <property type="match status" value="1"/>
</dbReference>